<dbReference type="Proteomes" id="UP000640274">
    <property type="component" value="Unassembled WGS sequence"/>
</dbReference>
<accession>A0A934J8B7</accession>
<evidence type="ECO:0000313" key="2">
    <source>
        <dbReference type="Proteomes" id="UP000640274"/>
    </source>
</evidence>
<sequence>MIQKIRDITEVSLSSSSMLDLSYIFTPGTKNDTVNEGKQMTKLRFREFQLQG</sequence>
<evidence type="ECO:0000313" key="1">
    <source>
        <dbReference type="EMBL" id="MBJ6362143.1"/>
    </source>
</evidence>
<name>A0A934J8B7_9BACL</name>
<organism evidence="1 2">
    <name type="scientific">Paenibacillus roseus</name>
    <dbReference type="NCBI Taxonomy" id="2798579"/>
    <lineage>
        <taxon>Bacteria</taxon>
        <taxon>Bacillati</taxon>
        <taxon>Bacillota</taxon>
        <taxon>Bacilli</taxon>
        <taxon>Bacillales</taxon>
        <taxon>Paenibacillaceae</taxon>
        <taxon>Paenibacillus</taxon>
    </lineage>
</organism>
<dbReference type="AlphaFoldDB" id="A0A934J8B7"/>
<protein>
    <submittedName>
        <fullName evidence="1">Uncharacterized protein</fullName>
    </submittedName>
</protein>
<reference evidence="1" key="1">
    <citation type="submission" date="2020-12" db="EMBL/GenBank/DDBJ databases">
        <authorList>
            <person name="Huq M.A."/>
        </authorList>
    </citation>
    <scope>NUCLEOTIDE SEQUENCE</scope>
    <source>
        <strain evidence="1">MAHUQ-46</strain>
    </source>
</reference>
<dbReference type="RefSeq" id="WP_199019681.1">
    <property type="nucleotide sequence ID" value="NZ_JAELUP010000065.1"/>
</dbReference>
<keyword evidence="2" id="KW-1185">Reference proteome</keyword>
<comment type="caution">
    <text evidence="1">The sequence shown here is derived from an EMBL/GenBank/DDBJ whole genome shotgun (WGS) entry which is preliminary data.</text>
</comment>
<proteinExistence type="predicted"/>
<gene>
    <name evidence="1" type="ORF">JFN88_12785</name>
</gene>
<dbReference type="EMBL" id="JAELUP010000065">
    <property type="protein sequence ID" value="MBJ6362143.1"/>
    <property type="molecule type" value="Genomic_DNA"/>
</dbReference>